<proteinExistence type="predicted"/>
<dbReference type="EC" id="2.7.13.3" evidence="2"/>
<protein>
    <recommendedName>
        <fullName evidence="2">histidine kinase</fullName>
        <ecNumber evidence="2">2.7.13.3</ecNumber>
    </recommendedName>
</protein>
<dbReference type="Pfam" id="PF01590">
    <property type="entry name" value="GAF"/>
    <property type="match status" value="1"/>
</dbReference>
<dbReference type="AlphaFoldDB" id="A0A7Y2K052"/>
<organism evidence="6 7">
    <name type="scientific">Telluria aromaticivorans</name>
    <dbReference type="NCBI Taxonomy" id="2725995"/>
    <lineage>
        <taxon>Bacteria</taxon>
        <taxon>Pseudomonadati</taxon>
        <taxon>Pseudomonadota</taxon>
        <taxon>Betaproteobacteria</taxon>
        <taxon>Burkholderiales</taxon>
        <taxon>Oxalobacteraceae</taxon>
        <taxon>Telluria group</taxon>
        <taxon>Telluria</taxon>
    </lineage>
</organism>
<feature type="transmembrane region" description="Helical" evidence="4">
    <location>
        <begin position="163"/>
        <end position="184"/>
    </location>
</feature>
<dbReference type="Gene3D" id="3.30.450.40">
    <property type="match status" value="1"/>
</dbReference>
<dbReference type="Proteomes" id="UP000533905">
    <property type="component" value="Unassembled WGS sequence"/>
</dbReference>
<dbReference type="InterPro" id="IPR005467">
    <property type="entry name" value="His_kinase_dom"/>
</dbReference>
<comment type="caution">
    <text evidence="6">The sequence shown here is derived from an EMBL/GenBank/DDBJ whole genome shotgun (WGS) entry which is preliminary data.</text>
</comment>
<keyword evidence="4" id="KW-0472">Membrane</keyword>
<dbReference type="Pfam" id="PF02518">
    <property type="entry name" value="HATPase_c"/>
    <property type="match status" value="1"/>
</dbReference>
<dbReference type="SUPFAM" id="SSF55874">
    <property type="entry name" value="ATPase domain of HSP90 chaperone/DNA topoisomerase II/histidine kinase"/>
    <property type="match status" value="1"/>
</dbReference>
<dbReference type="SUPFAM" id="SSF55781">
    <property type="entry name" value="GAF domain-like"/>
    <property type="match status" value="1"/>
</dbReference>
<feature type="transmembrane region" description="Helical" evidence="4">
    <location>
        <begin position="196"/>
        <end position="215"/>
    </location>
</feature>
<dbReference type="PROSITE" id="PS50109">
    <property type="entry name" value="HIS_KIN"/>
    <property type="match status" value="1"/>
</dbReference>
<dbReference type="PANTHER" id="PTHR43547:SF2">
    <property type="entry name" value="HYBRID SIGNAL TRANSDUCTION HISTIDINE KINASE C"/>
    <property type="match status" value="1"/>
</dbReference>
<dbReference type="Gene3D" id="3.30.565.10">
    <property type="entry name" value="Histidine kinase-like ATPase, C-terminal domain"/>
    <property type="match status" value="1"/>
</dbReference>
<feature type="transmembrane region" description="Helical" evidence="4">
    <location>
        <begin position="103"/>
        <end position="121"/>
    </location>
</feature>
<evidence type="ECO:0000256" key="3">
    <source>
        <dbReference type="ARBA" id="ARBA00022553"/>
    </source>
</evidence>
<dbReference type="PRINTS" id="PR00344">
    <property type="entry name" value="BCTRLSENSOR"/>
</dbReference>
<dbReference type="PANTHER" id="PTHR43547">
    <property type="entry name" value="TWO-COMPONENT HISTIDINE KINASE"/>
    <property type="match status" value="1"/>
</dbReference>
<keyword evidence="4" id="KW-1133">Transmembrane helix</keyword>
<feature type="transmembrane region" description="Helical" evidence="4">
    <location>
        <begin position="267"/>
        <end position="287"/>
    </location>
</feature>
<keyword evidence="7" id="KW-1185">Reference proteome</keyword>
<sequence length="701" mass="77542">MDVSLTSIAAYSYALVAVCFLVLGAPLAVRQRRRHDVALGLACLSSVLWGAALAWEAAAGNMWSPLTDCAELLRNAGWSVFLVVLRGHFTDPASRMPLRLQPALVLGALVYLGCLGAALTGHWDLAQLESSGAIPIAVRVAMAVSGMVLVEHVYRNRTLHERWAVKFACLGIGAMFAYDFYLYSHTMLFRSVDPDIWAARGIVNAVTVPLIAVSLGRSKLWSSPLAVSRRAMFHSATLFGSALYLLAMGSAGYYLRYFGGSWGTVMQVTFLFAALILLAGVLFSGSFRARLKVFISKHFYRYNYDYREEWMRFTRTLSKPGPDLGERVIEAVAALVESPGGALWQRRESGSYEPVAHWQVPVVAALEPADSAFCQFLESSQWVVDLHEYAHTPDKYDALVLPEWLGGYLRAWLVVPLILHGRLFGFVLLQNARSPVKLNWEVIDVLEIAGSQAASQLAQQDTANALMVARQFESFNRMSTFVVHDLKNLVLQLSLMNANAAKHKDNPEFQADMLETVDYSVQKMKIMLQKLSRTENHEQPLPLAVEKVVGQAVALKAAFEPRPQLLVEDPSLRVLADRERLERVVGHLIQNAIEATPRTGSVRIRLAREGKPGEAAQALIEIVDTGEGMSEEFVRERLFKPFDSTKSAGMGIGVFESREYIYELGGSLEVSSTPGAGTTFRVMLPLHQQEMQAEHNAPRAA</sequence>
<evidence type="ECO:0000256" key="1">
    <source>
        <dbReference type="ARBA" id="ARBA00000085"/>
    </source>
</evidence>
<keyword evidence="4" id="KW-0812">Transmembrane</keyword>
<name>A0A7Y2K052_9BURK</name>
<dbReference type="InterPro" id="IPR004358">
    <property type="entry name" value="Sig_transdc_His_kin-like_C"/>
</dbReference>
<dbReference type="RefSeq" id="WP_171085601.1">
    <property type="nucleotide sequence ID" value="NZ_JABAIV010000004.1"/>
</dbReference>
<dbReference type="InterPro" id="IPR003018">
    <property type="entry name" value="GAF"/>
</dbReference>
<keyword evidence="6" id="KW-0418">Kinase</keyword>
<evidence type="ECO:0000256" key="4">
    <source>
        <dbReference type="SAM" id="Phobius"/>
    </source>
</evidence>
<comment type="catalytic activity">
    <reaction evidence="1">
        <text>ATP + protein L-histidine = ADP + protein N-phospho-L-histidine.</text>
        <dbReference type="EC" id="2.7.13.3"/>
    </reaction>
</comment>
<dbReference type="GO" id="GO:0000155">
    <property type="term" value="F:phosphorelay sensor kinase activity"/>
    <property type="evidence" value="ECO:0007669"/>
    <property type="project" value="TreeGrafter"/>
</dbReference>
<evidence type="ECO:0000313" key="7">
    <source>
        <dbReference type="Proteomes" id="UP000533905"/>
    </source>
</evidence>
<gene>
    <name evidence="6" type="primary">prsK</name>
    <name evidence="6" type="ORF">HGB41_14610</name>
</gene>
<dbReference type="InterPro" id="IPR014265">
    <property type="entry name" value="XrtA/PrsK"/>
</dbReference>
<dbReference type="NCBIfam" id="TIGR02916">
    <property type="entry name" value="PEP_his_kin"/>
    <property type="match status" value="1"/>
</dbReference>
<dbReference type="InterPro" id="IPR029016">
    <property type="entry name" value="GAF-like_dom_sf"/>
</dbReference>
<evidence type="ECO:0000313" key="6">
    <source>
        <dbReference type="EMBL" id="NNG24225.1"/>
    </source>
</evidence>
<dbReference type="SMART" id="SM00387">
    <property type="entry name" value="HATPase_c"/>
    <property type="match status" value="1"/>
</dbReference>
<keyword evidence="6" id="KW-0808">Transferase</keyword>
<dbReference type="InterPro" id="IPR036890">
    <property type="entry name" value="HATPase_C_sf"/>
</dbReference>
<feature type="transmembrane region" description="Helical" evidence="4">
    <location>
        <begin position="37"/>
        <end position="55"/>
    </location>
</feature>
<accession>A0A7Y2K052</accession>
<evidence type="ECO:0000256" key="2">
    <source>
        <dbReference type="ARBA" id="ARBA00012438"/>
    </source>
</evidence>
<keyword evidence="3" id="KW-0597">Phosphoprotein</keyword>
<dbReference type="InterPro" id="IPR003594">
    <property type="entry name" value="HATPase_dom"/>
</dbReference>
<feature type="transmembrane region" description="Helical" evidence="4">
    <location>
        <begin position="133"/>
        <end position="151"/>
    </location>
</feature>
<reference evidence="6 7" key="1">
    <citation type="submission" date="2020-04" db="EMBL/GenBank/DDBJ databases">
        <title>Massilia sp. nov., a cold adapted bacteria isolated from Arctic soil.</title>
        <authorList>
            <person name="Son J."/>
            <person name="Ka J.-O."/>
        </authorList>
    </citation>
    <scope>NUCLEOTIDE SEQUENCE [LARGE SCALE GENOMIC DNA]</scope>
    <source>
        <strain evidence="6 7">ML15P13</strain>
    </source>
</reference>
<feature type="transmembrane region" description="Helical" evidence="4">
    <location>
        <begin position="236"/>
        <end position="255"/>
    </location>
</feature>
<evidence type="ECO:0000259" key="5">
    <source>
        <dbReference type="PROSITE" id="PS50109"/>
    </source>
</evidence>
<feature type="transmembrane region" description="Helical" evidence="4">
    <location>
        <begin position="75"/>
        <end position="91"/>
    </location>
</feature>
<feature type="transmembrane region" description="Helical" evidence="4">
    <location>
        <begin position="6"/>
        <end position="25"/>
    </location>
</feature>
<dbReference type="EMBL" id="JABAIV010000004">
    <property type="protein sequence ID" value="NNG24225.1"/>
    <property type="molecule type" value="Genomic_DNA"/>
</dbReference>
<feature type="domain" description="Histidine kinase" evidence="5">
    <location>
        <begin position="481"/>
        <end position="688"/>
    </location>
</feature>